<evidence type="ECO:0000256" key="9">
    <source>
        <dbReference type="SAM" id="MobiDB-lite"/>
    </source>
</evidence>
<feature type="domain" description="PHD-type" evidence="11">
    <location>
        <begin position="404"/>
        <end position="523"/>
    </location>
</feature>
<dbReference type="SUPFAM" id="SSF57903">
    <property type="entry name" value="FYVE/PHD zinc finger"/>
    <property type="match status" value="1"/>
</dbReference>
<dbReference type="InterPro" id="IPR019787">
    <property type="entry name" value="Znf_PHD-finger"/>
</dbReference>
<dbReference type="GO" id="GO:0005634">
    <property type="term" value="C:nucleus"/>
    <property type="evidence" value="ECO:0007669"/>
    <property type="project" value="UniProtKB-SubCell"/>
</dbReference>
<evidence type="ECO:0000256" key="2">
    <source>
        <dbReference type="ARBA" id="ARBA00022723"/>
    </source>
</evidence>
<evidence type="ECO:0000256" key="7">
    <source>
        <dbReference type="PROSITE-ProRule" id="PRU00146"/>
    </source>
</evidence>
<keyword evidence="8" id="KW-0175">Coiled coil</keyword>
<feature type="compositionally biased region" description="Polar residues" evidence="9">
    <location>
        <begin position="950"/>
        <end position="985"/>
    </location>
</feature>
<reference evidence="12 13" key="1">
    <citation type="submission" date="2016-03" db="EMBL/GenBank/DDBJ databases">
        <authorList>
            <person name="Ploux O."/>
        </authorList>
    </citation>
    <scope>NUCLEOTIDE SEQUENCE [LARGE SCALE GENOMIC DNA]</scope>
    <source>
        <strain evidence="12 13">UAMH 11012</strain>
    </source>
</reference>
<evidence type="ECO:0000256" key="6">
    <source>
        <dbReference type="ARBA" id="ARBA00023242"/>
    </source>
</evidence>
<dbReference type="PROSITE" id="PS51805">
    <property type="entry name" value="EPHD"/>
    <property type="match status" value="1"/>
</dbReference>
<name>A0A1L7XM96_9HELO</name>
<dbReference type="InterPro" id="IPR011011">
    <property type="entry name" value="Znf_FYVE_PHD"/>
</dbReference>
<dbReference type="PROSITE" id="PS01359">
    <property type="entry name" value="ZF_PHD_1"/>
    <property type="match status" value="1"/>
</dbReference>
<evidence type="ECO:0000256" key="5">
    <source>
        <dbReference type="ARBA" id="ARBA00022833"/>
    </source>
</evidence>
<feature type="domain" description="PHD-type" evidence="10">
    <location>
        <begin position="350"/>
        <end position="400"/>
    </location>
</feature>
<feature type="region of interest" description="Disordered" evidence="9">
    <location>
        <begin position="876"/>
        <end position="1091"/>
    </location>
</feature>
<feature type="compositionally biased region" description="Basic residues" evidence="9">
    <location>
        <begin position="1077"/>
        <end position="1091"/>
    </location>
</feature>
<evidence type="ECO:0000313" key="13">
    <source>
        <dbReference type="Proteomes" id="UP000184330"/>
    </source>
</evidence>
<dbReference type="Gene3D" id="3.30.40.10">
    <property type="entry name" value="Zinc/RING finger domain, C3HC4 (zinc finger)"/>
    <property type="match status" value="2"/>
</dbReference>
<dbReference type="Pfam" id="PF13831">
    <property type="entry name" value="PHD_2"/>
    <property type="match status" value="1"/>
</dbReference>
<dbReference type="PANTHER" id="PTHR13793">
    <property type="entry name" value="PHD FINGER PROTEINS"/>
    <property type="match status" value="1"/>
</dbReference>
<dbReference type="Pfam" id="PF10513">
    <property type="entry name" value="EPL1"/>
    <property type="match status" value="1"/>
</dbReference>
<dbReference type="CDD" id="cd15492">
    <property type="entry name" value="PHD_BRPF_JADE_like"/>
    <property type="match status" value="1"/>
</dbReference>
<dbReference type="CDD" id="cd15670">
    <property type="entry name" value="ePHD_BRPF"/>
    <property type="match status" value="1"/>
</dbReference>
<dbReference type="FunFam" id="3.30.40.10:FF:000008">
    <property type="entry name" value="Bromodomain containing 1, isoform CRA_a"/>
    <property type="match status" value="1"/>
</dbReference>
<protein>
    <submittedName>
        <fullName evidence="12">Related to bromodomain and PHD finger-containing protein</fullName>
    </submittedName>
</protein>
<proteinExistence type="predicted"/>
<keyword evidence="13" id="KW-1185">Reference proteome</keyword>
<dbReference type="InterPro" id="IPR019786">
    <property type="entry name" value="Zinc_finger_PHD-type_CS"/>
</dbReference>
<dbReference type="PROSITE" id="PS50016">
    <property type="entry name" value="ZF_PHD_2"/>
    <property type="match status" value="1"/>
</dbReference>
<feature type="region of interest" description="Disordered" evidence="9">
    <location>
        <begin position="1"/>
        <end position="70"/>
    </location>
</feature>
<dbReference type="STRING" id="576137.A0A1L7XM96"/>
<dbReference type="InterPro" id="IPR034732">
    <property type="entry name" value="EPHD"/>
</dbReference>
<keyword evidence="3" id="KW-0677">Repeat</keyword>
<comment type="subcellular location">
    <subcellularLocation>
        <location evidence="1">Nucleus</location>
    </subcellularLocation>
</comment>
<evidence type="ECO:0000259" key="10">
    <source>
        <dbReference type="PROSITE" id="PS50016"/>
    </source>
</evidence>
<dbReference type="InterPro" id="IPR019542">
    <property type="entry name" value="Enhancer_polycomb-like_N"/>
</dbReference>
<dbReference type="Pfam" id="PF13832">
    <property type="entry name" value="zf-HC5HC2H_2"/>
    <property type="match status" value="1"/>
</dbReference>
<organism evidence="12 13">
    <name type="scientific">Phialocephala subalpina</name>
    <dbReference type="NCBI Taxonomy" id="576137"/>
    <lineage>
        <taxon>Eukaryota</taxon>
        <taxon>Fungi</taxon>
        <taxon>Dikarya</taxon>
        <taxon>Ascomycota</taxon>
        <taxon>Pezizomycotina</taxon>
        <taxon>Leotiomycetes</taxon>
        <taxon>Helotiales</taxon>
        <taxon>Mollisiaceae</taxon>
        <taxon>Phialocephala</taxon>
        <taxon>Phialocephala fortinii species complex</taxon>
    </lineage>
</organism>
<dbReference type="GO" id="GO:0006357">
    <property type="term" value="P:regulation of transcription by RNA polymerase II"/>
    <property type="evidence" value="ECO:0007669"/>
    <property type="project" value="TreeGrafter"/>
</dbReference>
<evidence type="ECO:0000256" key="3">
    <source>
        <dbReference type="ARBA" id="ARBA00022737"/>
    </source>
</evidence>
<keyword evidence="2" id="KW-0479">Metal-binding</keyword>
<sequence>MTPVADTPRRPASSRARSTRPRPAAPDKSGVPSSEPPPKKRRYIPGGPGGGGRYVDEDGTEIPVGGTGPGGYNYIGPRGRIGRQNAAMGLIPQVYNRRDRSTRTTRTVLPRSQQPPMRFSSAAQVAAAVQNDGYKPREERAWEEFHPNLDIDAALRAFSVAEVEGIEEARPVTPANPQILEGSTNGLPSYRKTDTLARFEDKALGLVRYVDKSMANVGYQESDIFVRPERTLIKVSDGNLDEDLDLGPGHKADGEGIVTLGSGGVGRVEYDMDEQDDRWLETYNAERKALSFEPITREIFEITITKIEKEWHALEKRIPKPNPKPPQTHRPRSSSAAAVNGEPQAGEEQDSKCAICDDGDCENTNAIVFCDGCDLAVHQECYGVPFIPEGQWLCRKCQLIGRGIPTCIFCPNTDGAFKQTNSSKWAHLLCAMWIPEVSLGNHTFMEPVMEVEKVPKTRWRLNCYLCQQKMGACIQCGNKNCYQAFHVTCARRARLFLKMKNQHGTLAILDGTTALKAFCDKHCPADYTKENNVARAAREARSYYKRTMRGRLWADSQASAVAMAATHRHAVTEHQPDESQLTGAKVALTFGDSKKKGNQPQKPIWKLPSGAPVIPKYCFDNVEKSLQRFTIHKRKEYAADACRYWTLKREARRGAALLKRLQLQMETFSSMEITRRNFAGMGHAGRPRLQRRIEFAQTLVKDLEKLKELAEDVVKREVEKLADVRMQVDVADMVYFPIAKLLPPIVDKALTLDIKLVFTDALLKLQERVDARFYTTATSFSHDFAEVFRNGIINEPIPRPETAASKELERSSNIKKTPLDMKERRRLAKRIVKAVQPVLEAAVRAEAEISDKPVDKELKQFEHLIDAALEAGKAGNDTVSVSLGDGSVGEREAEPDVEMAEANGNGTIEVKGNSNETNCDQEKNGPTDVEMQDADAPGEDENTIIAATPGNGTIDTGPTTRSNKSSPSKANGTKSANTPPDTNGHVQAPEIAPPAPPTPPVSNGDTNTDADILTNGGIPWYVKDFQPEGTSLVPGKDAMSSFSEDLSEMDDDDLKGLGADVAAGEAAGTTITATPAKPKKSKAKKKGKSRR</sequence>
<feature type="region of interest" description="Disordered" evidence="9">
    <location>
        <begin position="99"/>
        <end position="119"/>
    </location>
</feature>
<feature type="compositionally biased region" description="Low complexity" evidence="9">
    <location>
        <begin position="1062"/>
        <end position="1076"/>
    </location>
</feature>
<dbReference type="FunFam" id="3.30.40.10:FF:000007">
    <property type="entry name" value="Bromodomain containing 1, isoform CRA_b"/>
    <property type="match status" value="1"/>
</dbReference>
<dbReference type="InterPro" id="IPR050701">
    <property type="entry name" value="Histone_Mod_Regulator"/>
</dbReference>
<keyword evidence="6" id="KW-0539">Nucleus</keyword>
<gene>
    <name evidence="12" type="ORF">PAC_16076</name>
</gene>
<dbReference type="AlphaFoldDB" id="A0A1L7XM96"/>
<dbReference type="InterPro" id="IPR013083">
    <property type="entry name" value="Znf_RING/FYVE/PHD"/>
</dbReference>
<feature type="region of interest" description="Disordered" evidence="9">
    <location>
        <begin position="316"/>
        <end position="345"/>
    </location>
</feature>
<evidence type="ECO:0000259" key="11">
    <source>
        <dbReference type="PROSITE" id="PS51805"/>
    </source>
</evidence>
<dbReference type="OrthoDB" id="20839at2759"/>
<keyword evidence="5" id="KW-0862">Zinc</keyword>
<evidence type="ECO:0000256" key="4">
    <source>
        <dbReference type="ARBA" id="ARBA00022771"/>
    </source>
</evidence>
<feature type="coiled-coil region" evidence="8">
    <location>
        <begin position="686"/>
        <end position="720"/>
    </location>
</feature>
<evidence type="ECO:0000256" key="8">
    <source>
        <dbReference type="SAM" id="Coils"/>
    </source>
</evidence>
<keyword evidence="4 7" id="KW-0863">Zinc-finger</keyword>
<dbReference type="GO" id="GO:0008270">
    <property type="term" value="F:zinc ion binding"/>
    <property type="evidence" value="ECO:0007669"/>
    <property type="project" value="UniProtKB-KW"/>
</dbReference>
<dbReference type="EMBL" id="FJOG01000035">
    <property type="protein sequence ID" value="CZR66175.1"/>
    <property type="molecule type" value="Genomic_DNA"/>
</dbReference>
<evidence type="ECO:0000256" key="1">
    <source>
        <dbReference type="ARBA" id="ARBA00004123"/>
    </source>
</evidence>
<dbReference type="InterPro" id="IPR001965">
    <property type="entry name" value="Znf_PHD"/>
</dbReference>
<dbReference type="PANTHER" id="PTHR13793:SF107">
    <property type="entry name" value="BROMODOMAIN-CONTAINING PROTEIN HOMOLOG"/>
    <property type="match status" value="1"/>
</dbReference>
<dbReference type="SMART" id="SM00249">
    <property type="entry name" value="PHD"/>
    <property type="match status" value="2"/>
</dbReference>
<dbReference type="Proteomes" id="UP000184330">
    <property type="component" value="Unassembled WGS sequence"/>
</dbReference>
<evidence type="ECO:0000313" key="12">
    <source>
        <dbReference type="EMBL" id="CZR66175.1"/>
    </source>
</evidence>
<accession>A0A1L7XM96</accession>
<feature type="compositionally biased region" description="Acidic residues" evidence="9">
    <location>
        <begin position="930"/>
        <end position="942"/>
    </location>
</feature>
<feature type="compositionally biased region" description="Pro residues" evidence="9">
    <location>
        <begin position="991"/>
        <end position="1000"/>
    </location>
</feature>